<dbReference type="EMBL" id="HBIZ01013040">
    <property type="protein sequence ID" value="CAE0755312.1"/>
    <property type="molecule type" value="Transcribed_RNA"/>
</dbReference>
<organism evidence="2">
    <name type="scientific">Chrysotila carterae</name>
    <name type="common">Marine alga</name>
    <name type="synonym">Syracosphaera carterae</name>
    <dbReference type="NCBI Taxonomy" id="13221"/>
    <lineage>
        <taxon>Eukaryota</taxon>
        <taxon>Haptista</taxon>
        <taxon>Haptophyta</taxon>
        <taxon>Prymnesiophyceae</taxon>
        <taxon>Isochrysidales</taxon>
        <taxon>Isochrysidaceae</taxon>
        <taxon>Chrysotila</taxon>
    </lineage>
</organism>
<keyword evidence="1" id="KW-0812">Transmembrane</keyword>
<feature type="transmembrane region" description="Helical" evidence="1">
    <location>
        <begin position="141"/>
        <end position="163"/>
    </location>
</feature>
<keyword evidence="1" id="KW-1133">Transmembrane helix</keyword>
<feature type="transmembrane region" description="Helical" evidence="1">
    <location>
        <begin position="175"/>
        <end position="199"/>
    </location>
</feature>
<evidence type="ECO:0000313" key="2">
    <source>
        <dbReference type="EMBL" id="CAE0755312.1"/>
    </source>
</evidence>
<feature type="transmembrane region" description="Helical" evidence="1">
    <location>
        <begin position="73"/>
        <end position="97"/>
    </location>
</feature>
<protein>
    <submittedName>
        <fullName evidence="2">Uncharacterized protein</fullName>
    </submittedName>
</protein>
<sequence length="205" mass="21815">MQRPAAPVVQNIERDPKQARLALSASPQSSTIMTLLASFLSEHVYAVSSGKDHVLVTPRLSGAQRTVLATSCALYLAPACSWFCMGCTGMCMLFVLVTMLSLMADAAAEWALHGRRLVLARAADRTCGSVALTLSVYLNSLTLLSTAAALAAAVSSVCWLACARQVAKTRPKERWRWVILQSVWHGWGAAALSAITLVVQPTAGG</sequence>
<name>A0A7S4EV95_CHRCT</name>
<dbReference type="AlphaFoldDB" id="A0A7S4EV95"/>
<evidence type="ECO:0000256" key="1">
    <source>
        <dbReference type="SAM" id="Phobius"/>
    </source>
</evidence>
<gene>
    <name evidence="2" type="ORF">PCAR00345_LOCUS7899</name>
</gene>
<keyword evidence="1" id="KW-0472">Membrane</keyword>
<reference evidence="2" key="1">
    <citation type="submission" date="2021-01" db="EMBL/GenBank/DDBJ databases">
        <authorList>
            <person name="Corre E."/>
            <person name="Pelletier E."/>
            <person name="Niang G."/>
            <person name="Scheremetjew M."/>
            <person name="Finn R."/>
            <person name="Kale V."/>
            <person name="Holt S."/>
            <person name="Cochrane G."/>
            <person name="Meng A."/>
            <person name="Brown T."/>
            <person name="Cohen L."/>
        </authorList>
    </citation>
    <scope>NUCLEOTIDE SEQUENCE</scope>
    <source>
        <strain evidence="2">CCMP645</strain>
    </source>
</reference>
<proteinExistence type="predicted"/>
<accession>A0A7S4EV95</accession>